<dbReference type="InterPro" id="IPR022742">
    <property type="entry name" value="Hydrolase_4"/>
</dbReference>
<proteinExistence type="inferred from homology"/>
<protein>
    <submittedName>
        <fullName evidence="3">Alpha/beta fold hydrolase</fullName>
    </submittedName>
</protein>
<comment type="caution">
    <text evidence="3">The sequence shown here is derived from an EMBL/GenBank/DDBJ whole genome shotgun (WGS) entry which is preliminary data.</text>
</comment>
<feature type="domain" description="Serine aminopeptidase S33" evidence="2">
    <location>
        <begin position="64"/>
        <end position="284"/>
    </location>
</feature>
<dbReference type="EMBL" id="JBAKAZ010000027">
    <property type="protein sequence ID" value="MEL0629663.1"/>
    <property type="molecule type" value="Genomic_DNA"/>
</dbReference>
<sequence length="330" mass="37353">MKSFTPPKGLKNKHLQSILSSTGPRQFFEKRRCKALINSSIPEIIVTPQNIKLAGCLSKTTKPRKGIAILLHGWEGCTESLYMLSTGQAFLDDGYDVFRLNFRDHGGTQHLNEGLFNSMLLEEVLEAVKYLAAKYGGQHNVLCGYSLGGNFCLRIANLAVAKELNIDQAIAVCPLLDPPTTMEALSNGLFIYEQYFVKRWKSSLSRKLNYHSYLDYKGKLNELKSLQQMNDFFIVNYTEFNTVNEYLKAYSLLGDTLQTLSIPTTIISTEDDPMIPASQLSQLYPSPFLSFDLQASGGHCAFIKNWKLESWVNERIIYHVQQQFIASEDF</sequence>
<keyword evidence="3" id="KW-0378">Hydrolase</keyword>
<evidence type="ECO:0000256" key="1">
    <source>
        <dbReference type="ARBA" id="ARBA00010884"/>
    </source>
</evidence>
<dbReference type="RefSeq" id="WP_341597768.1">
    <property type="nucleotide sequence ID" value="NZ_JBAKAZ010000027.1"/>
</dbReference>
<dbReference type="PANTHER" id="PTHR10794:SF63">
    <property type="entry name" value="ALPHA_BETA HYDROLASE 1, ISOFORM A"/>
    <property type="match status" value="1"/>
</dbReference>
<reference evidence="3 4" key="1">
    <citation type="submission" date="2024-02" db="EMBL/GenBank/DDBJ databases">
        <title>Bacteria isolated from the canopy kelp, Nereocystis luetkeana.</title>
        <authorList>
            <person name="Pfister C.A."/>
            <person name="Younker I.T."/>
            <person name="Light S.H."/>
        </authorList>
    </citation>
    <scope>NUCLEOTIDE SEQUENCE [LARGE SCALE GENOMIC DNA]</scope>
    <source>
        <strain evidence="3 4">TI.1.05</strain>
    </source>
</reference>
<name>A0ABU9GQQ8_9GAMM</name>
<gene>
    <name evidence="3" type="ORF">V6256_08580</name>
</gene>
<dbReference type="Pfam" id="PF12146">
    <property type="entry name" value="Hydrolase_4"/>
    <property type="match status" value="1"/>
</dbReference>
<dbReference type="InterPro" id="IPR050960">
    <property type="entry name" value="AB_hydrolase_4_sf"/>
</dbReference>
<dbReference type="GO" id="GO:0016787">
    <property type="term" value="F:hydrolase activity"/>
    <property type="evidence" value="ECO:0007669"/>
    <property type="project" value="UniProtKB-KW"/>
</dbReference>
<accession>A0ABU9GQQ8</accession>
<dbReference type="PIRSF" id="PIRSF005211">
    <property type="entry name" value="Ab_hydro_YheT"/>
    <property type="match status" value="1"/>
</dbReference>
<keyword evidence="4" id="KW-1185">Reference proteome</keyword>
<dbReference type="Gene3D" id="3.40.50.1820">
    <property type="entry name" value="alpha/beta hydrolase"/>
    <property type="match status" value="1"/>
</dbReference>
<evidence type="ECO:0000313" key="3">
    <source>
        <dbReference type="EMBL" id="MEL0629663.1"/>
    </source>
</evidence>
<dbReference type="InterPro" id="IPR012020">
    <property type="entry name" value="ABHD4"/>
</dbReference>
<evidence type="ECO:0000313" key="4">
    <source>
        <dbReference type="Proteomes" id="UP001369082"/>
    </source>
</evidence>
<organism evidence="3 4">
    <name type="scientific">Psychromonas aquatilis</name>
    <dbReference type="NCBI Taxonomy" id="2005072"/>
    <lineage>
        <taxon>Bacteria</taxon>
        <taxon>Pseudomonadati</taxon>
        <taxon>Pseudomonadota</taxon>
        <taxon>Gammaproteobacteria</taxon>
        <taxon>Alteromonadales</taxon>
        <taxon>Psychromonadaceae</taxon>
        <taxon>Psychromonas</taxon>
    </lineage>
</organism>
<dbReference type="Proteomes" id="UP001369082">
    <property type="component" value="Unassembled WGS sequence"/>
</dbReference>
<dbReference type="InterPro" id="IPR029058">
    <property type="entry name" value="AB_hydrolase_fold"/>
</dbReference>
<evidence type="ECO:0000259" key="2">
    <source>
        <dbReference type="Pfam" id="PF12146"/>
    </source>
</evidence>
<comment type="similarity">
    <text evidence="1">Belongs to the AB hydrolase superfamily. AB hydrolase 4 family.</text>
</comment>
<dbReference type="SUPFAM" id="SSF53474">
    <property type="entry name" value="alpha/beta-Hydrolases"/>
    <property type="match status" value="1"/>
</dbReference>
<dbReference type="PANTHER" id="PTHR10794">
    <property type="entry name" value="ABHYDROLASE DOMAIN-CONTAINING PROTEIN"/>
    <property type="match status" value="1"/>
</dbReference>